<evidence type="ECO:0000256" key="1">
    <source>
        <dbReference type="ARBA" id="ARBA00012528"/>
    </source>
</evidence>
<organism evidence="7 8">
    <name type="scientific">Aureimonas endophytica</name>
    <dbReference type="NCBI Taxonomy" id="2027858"/>
    <lineage>
        <taxon>Bacteria</taxon>
        <taxon>Pseudomonadati</taxon>
        <taxon>Pseudomonadota</taxon>
        <taxon>Alphaproteobacteria</taxon>
        <taxon>Hyphomicrobiales</taxon>
        <taxon>Aurantimonadaceae</taxon>
        <taxon>Aureimonas</taxon>
    </lineage>
</organism>
<name>A0A916ZX01_9HYPH</name>
<dbReference type="PANTHER" id="PTHR45138:SF9">
    <property type="entry name" value="DIGUANYLATE CYCLASE DGCM-RELATED"/>
    <property type="match status" value="1"/>
</dbReference>
<dbReference type="SUPFAM" id="SSF55785">
    <property type="entry name" value="PYP-like sensor domain (PAS domain)"/>
    <property type="match status" value="1"/>
</dbReference>
<dbReference type="GO" id="GO:0052621">
    <property type="term" value="F:diguanylate cyclase activity"/>
    <property type="evidence" value="ECO:0007669"/>
    <property type="project" value="UniProtKB-EC"/>
</dbReference>
<dbReference type="InterPro" id="IPR043128">
    <property type="entry name" value="Rev_trsase/Diguanyl_cyclase"/>
</dbReference>
<dbReference type="CDD" id="cd01949">
    <property type="entry name" value="GGDEF"/>
    <property type="match status" value="1"/>
</dbReference>
<dbReference type="InterPro" id="IPR000014">
    <property type="entry name" value="PAS"/>
</dbReference>
<dbReference type="Pfam" id="PF22588">
    <property type="entry name" value="dCache_1_like"/>
    <property type="match status" value="1"/>
</dbReference>
<dbReference type="Gene3D" id="3.30.70.270">
    <property type="match status" value="1"/>
</dbReference>
<dbReference type="InterPro" id="IPR029787">
    <property type="entry name" value="Nucleotide_cyclase"/>
</dbReference>
<dbReference type="AlphaFoldDB" id="A0A916ZX01"/>
<evidence type="ECO:0000313" key="7">
    <source>
        <dbReference type="EMBL" id="GGE17415.1"/>
    </source>
</evidence>
<dbReference type="SMART" id="SM00267">
    <property type="entry name" value="GGDEF"/>
    <property type="match status" value="1"/>
</dbReference>
<evidence type="ECO:0000256" key="2">
    <source>
        <dbReference type="ARBA" id="ARBA00034247"/>
    </source>
</evidence>
<dbReference type="SUPFAM" id="SSF55781">
    <property type="entry name" value="GAF domain-like"/>
    <property type="match status" value="1"/>
</dbReference>
<dbReference type="Pfam" id="PF00990">
    <property type="entry name" value="GGDEF"/>
    <property type="match status" value="1"/>
</dbReference>
<evidence type="ECO:0000313" key="8">
    <source>
        <dbReference type="Proteomes" id="UP000644699"/>
    </source>
</evidence>
<dbReference type="InterPro" id="IPR003018">
    <property type="entry name" value="GAF"/>
</dbReference>
<reference evidence="7" key="2">
    <citation type="submission" date="2020-09" db="EMBL/GenBank/DDBJ databases">
        <authorList>
            <person name="Sun Q."/>
            <person name="Zhou Y."/>
        </authorList>
    </citation>
    <scope>NUCLEOTIDE SEQUENCE</scope>
    <source>
        <strain evidence="7">CGMCC 1.15367</strain>
    </source>
</reference>
<accession>A0A916ZX01</accession>
<dbReference type="InterPro" id="IPR000160">
    <property type="entry name" value="GGDEF_dom"/>
</dbReference>
<dbReference type="SMART" id="SM00091">
    <property type="entry name" value="PAS"/>
    <property type="match status" value="1"/>
</dbReference>
<feature type="transmembrane region" description="Helical" evidence="4">
    <location>
        <begin position="41"/>
        <end position="63"/>
    </location>
</feature>
<dbReference type="Pfam" id="PF08447">
    <property type="entry name" value="PAS_3"/>
    <property type="match status" value="1"/>
</dbReference>
<evidence type="ECO:0000259" key="5">
    <source>
        <dbReference type="PROSITE" id="PS50112"/>
    </source>
</evidence>
<dbReference type="CDD" id="cd00130">
    <property type="entry name" value="PAS"/>
    <property type="match status" value="1"/>
</dbReference>
<proteinExistence type="predicted"/>
<dbReference type="SUPFAM" id="SSF55073">
    <property type="entry name" value="Nucleotide cyclase"/>
    <property type="match status" value="1"/>
</dbReference>
<evidence type="ECO:0000256" key="3">
    <source>
        <dbReference type="SAM" id="Coils"/>
    </source>
</evidence>
<dbReference type="InterPro" id="IPR013655">
    <property type="entry name" value="PAS_fold_3"/>
</dbReference>
<dbReference type="Gene3D" id="3.30.450.40">
    <property type="match status" value="1"/>
</dbReference>
<dbReference type="Proteomes" id="UP000644699">
    <property type="component" value="Unassembled WGS sequence"/>
</dbReference>
<comment type="catalytic activity">
    <reaction evidence="2">
        <text>2 GTP = 3',3'-c-di-GMP + 2 diphosphate</text>
        <dbReference type="Rhea" id="RHEA:24898"/>
        <dbReference type="ChEBI" id="CHEBI:33019"/>
        <dbReference type="ChEBI" id="CHEBI:37565"/>
        <dbReference type="ChEBI" id="CHEBI:58805"/>
        <dbReference type="EC" id="2.7.7.65"/>
    </reaction>
</comment>
<dbReference type="InterPro" id="IPR050469">
    <property type="entry name" value="Diguanylate_Cyclase"/>
</dbReference>
<keyword evidence="3" id="KW-0175">Coiled coil</keyword>
<dbReference type="GO" id="GO:0005886">
    <property type="term" value="C:plasma membrane"/>
    <property type="evidence" value="ECO:0007669"/>
    <property type="project" value="TreeGrafter"/>
</dbReference>
<comment type="caution">
    <text evidence="7">The sequence shown here is derived from an EMBL/GenBank/DDBJ whole genome shotgun (WGS) entry which is preliminary data.</text>
</comment>
<dbReference type="PANTHER" id="PTHR45138">
    <property type="entry name" value="REGULATORY COMPONENTS OF SENSORY TRANSDUCTION SYSTEM"/>
    <property type="match status" value="1"/>
</dbReference>
<gene>
    <name evidence="7" type="ORF">GCM10011390_40640</name>
</gene>
<keyword evidence="4" id="KW-0472">Membrane</keyword>
<dbReference type="NCBIfam" id="TIGR00229">
    <property type="entry name" value="sensory_box"/>
    <property type="match status" value="1"/>
</dbReference>
<dbReference type="GO" id="GO:1902201">
    <property type="term" value="P:negative regulation of bacterial-type flagellum-dependent cell motility"/>
    <property type="evidence" value="ECO:0007669"/>
    <property type="project" value="TreeGrafter"/>
</dbReference>
<evidence type="ECO:0000256" key="4">
    <source>
        <dbReference type="SAM" id="Phobius"/>
    </source>
</evidence>
<dbReference type="CDD" id="cd12915">
    <property type="entry name" value="PDC2_DGC_like"/>
    <property type="match status" value="1"/>
</dbReference>
<dbReference type="InterPro" id="IPR029016">
    <property type="entry name" value="GAF-like_dom_sf"/>
</dbReference>
<evidence type="ECO:0000259" key="6">
    <source>
        <dbReference type="PROSITE" id="PS50887"/>
    </source>
</evidence>
<dbReference type="GO" id="GO:0043709">
    <property type="term" value="P:cell adhesion involved in single-species biofilm formation"/>
    <property type="evidence" value="ECO:0007669"/>
    <property type="project" value="TreeGrafter"/>
</dbReference>
<dbReference type="InterPro" id="IPR035965">
    <property type="entry name" value="PAS-like_dom_sf"/>
</dbReference>
<dbReference type="EMBL" id="BMIQ01000007">
    <property type="protein sequence ID" value="GGE17415.1"/>
    <property type="molecule type" value="Genomic_DNA"/>
</dbReference>
<dbReference type="PROSITE" id="PS50112">
    <property type="entry name" value="PAS"/>
    <property type="match status" value="1"/>
</dbReference>
<feature type="transmembrane region" description="Helical" evidence="4">
    <location>
        <begin position="316"/>
        <end position="338"/>
    </location>
</feature>
<reference evidence="7" key="1">
    <citation type="journal article" date="2014" name="Int. J. Syst. Evol. Microbiol.">
        <title>Complete genome sequence of Corynebacterium casei LMG S-19264T (=DSM 44701T), isolated from a smear-ripened cheese.</title>
        <authorList>
            <consortium name="US DOE Joint Genome Institute (JGI-PGF)"/>
            <person name="Walter F."/>
            <person name="Albersmeier A."/>
            <person name="Kalinowski J."/>
            <person name="Ruckert C."/>
        </authorList>
    </citation>
    <scope>NUCLEOTIDE SEQUENCE</scope>
    <source>
        <strain evidence="7">CGMCC 1.15367</strain>
    </source>
</reference>
<feature type="coiled-coil region" evidence="3">
    <location>
        <begin position="460"/>
        <end position="487"/>
    </location>
</feature>
<dbReference type="InterPro" id="IPR054327">
    <property type="entry name" value="His-kinase-like_sensor"/>
</dbReference>
<keyword evidence="4" id="KW-1133">Transmembrane helix</keyword>
<dbReference type="EC" id="2.7.7.65" evidence="1"/>
<dbReference type="NCBIfam" id="TIGR00254">
    <property type="entry name" value="GGDEF"/>
    <property type="match status" value="1"/>
</dbReference>
<feature type="domain" description="PAS" evidence="5">
    <location>
        <begin position="355"/>
        <end position="425"/>
    </location>
</feature>
<dbReference type="PROSITE" id="PS50887">
    <property type="entry name" value="GGDEF"/>
    <property type="match status" value="1"/>
</dbReference>
<sequence length="819" mass="87677">MPAATDFLRMNETAGPSLATEQKLGEGRREAMSGFRLGREAALWLGLAALLLAFSGVSALGLLELRHSAWIEATTNARNVLKLLSIELSHQFTHYDEMLRRAAAGADDPFAAAPPAPGDEVSASGHATAADGIVALFLLDADGTLARTLRGTPPALASFAGEAAFRAQRDDPALGLAMTVTPKGWGATGGEAIMLSRRLAGADGGFAGVAVELVDPRRIRALFAQAELQEDDVMAAVSTEGILLMRRPAAPQAIGRDFSGTECFRSAVLAPSGFFRDISPVDGVKRIYAFQRVDDLPLFVTFALSERGVFASWNRLAIATASALGLLSLLAIGLAFVVRRELKHRQRAEKAIRRSEARLRLITDHANDVIIWLNEDFVREYVSPACRSVFGMAPEDLVGRRSRDLIHPDDWEAVEQTLRDARRGRGNLETVYRLRHRDGHYVWVEARYGHVAEDAAYIVVLREVSRRKEAEERLAAANAELAALARTDGLTGLVNRRGFDEALARESAAAGADRPLSLLLMDLDRFKLFNDRYGHPAGDDCLRRVAAAIGAQAAGTGATVARYGGEELAVLLPAMPAPAAEVIGEGIRAAVESLRIEHPGNASNGGVATISLGCATIEHSRDGGGALVEEADRMLYEAKRMGRNRVASRARLARPAPMRSPGAEAERLRAVEAFRAASRRLAEAEIHAIAAEAAALLDAPVGFVSLVGAEEVSLLGRYGTDVARLDRSQSICTHTITGDEPLIVGDLRLDPRFEASDLVAGALGLRFYAGAPLFLPGTAQVVGAVCAVDFAERPPINPERRQALKDLANRAAARIIAAA</sequence>
<protein>
    <recommendedName>
        <fullName evidence="1">diguanylate cyclase</fullName>
        <ecNumber evidence="1">2.7.7.65</ecNumber>
    </recommendedName>
</protein>
<keyword evidence="8" id="KW-1185">Reference proteome</keyword>
<keyword evidence="4" id="KW-0812">Transmembrane</keyword>
<dbReference type="FunFam" id="3.30.70.270:FF:000001">
    <property type="entry name" value="Diguanylate cyclase domain protein"/>
    <property type="match status" value="1"/>
</dbReference>
<dbReference type="Gene3D" id="3.30.450.20">
    <property type="entry name" value="PAS domain"/>
    <property type="match status" value="3"/>
</dbReference>
<dbReference type="Pfam" id="PF01590">
    <property type="entry name" value="GAF"/>
    <property type="match status" value="1"/>
</dbReference>
<dbReference type="SMART" id="SM00065">
    <property type="entry name" value="GAF"/>
    <property type="match status" value="1"/>
</dbReference>
<feature type="domain" description="GGDEF" evidence="6">
    <location>
        <begin position="514"/>
        <end position="651"/>
    </location>
</feature>